<evidence type="ECO:0000313" key="4">
    <source>
        <dbReference type="Proteomes" id="UP001500713"/>
    </source>
</evidence>
<dbReference type="SUPFAM" id="SSF53756">
    <property type="entry name" value="UDP-Glycosyltransferase/glycogen phosphorylase"/>
    <property type="match status" value="1"/>
</dbReference>
<dbReference type="CDD" id="cd03811">
    <property type="entry name" value="GT4_GT28_WabH-like"/>
    <property type="match status" value="1"/>
</dbReference>
<feature type="domain" description="Glycosyltransferase subfamily 4-like N-terminal" evidence="2">
    <location>
        <begin position="119"/>
        <end position="174"/>
    </location>
</feature>
<dbReference type="InterPro" id="IPR028098">
    <property type="entry name" value="Glyco_trans_4-like_N"/>
</dbReference>
<dbReference type="EMBL" id="BAAAEM010000002">
    <property type="protein sequence ID" value="GAA0474369.1"/>
    <property type="molecule type" value="Genomic_DNA"/>
</dbReference>
<sequence length="376" mass="41034">MRPKILFIINSLAGGGAERVMAALLLHSEAYQDRYEMVLALLDDEPAAYDIPDWVTLHQLDCRGSLLQSILQLRALERSLSPAATLSFLTRANVANWASRIGTGKPWNISERVNTSAHLGKGLSGHLSRGLVRLSYRHATHIIAVSQGVADGLSDDFGVPRDVMSVIANPVDTVRIARQALEKFPAHPNEPYIIAMGRLVENKNFALLINAFAASSVAGKLIIIGDGPLRADLERQIVDLGLKDRVILPGFIQNPFPLLADAQIFVLPSNAEGFPNALVEAMSTGTAVIATNCRSGPSEILANKNDLSVEAMTLAEFGILVPCNNVDAMADSLRYLQDDGERKRFAQLALTRTKDYTPEKAAQRYWQVIEMNLQTA</sequence>
<dbReference type="InterPro" id="IPR001296">
    <property type="entry name" value="Glyco_trans_1"/>
</dbReference>
<dbReference type="Gene3D" id="3.40.50.2000">
    <property type="entry name" value="Glycogen Phosphorylase B"/>
    <property type="match status" value="2"/>
</dbReference>
<feature type="domain" description="Glycosyl transferase family 1" evidence="1">
    <location>
        <begin position="183"/>
        <end position="345"/>
    </location>
</feature>
<reference evidence="4" key="1">
    <citation type="journal article" date="2019" name="Int. J. Syst. Evol. Microbiol.">
        <title>The Global Catalogue of Microorganisms (GCM) 10K type strain sequencing project: providing services to taxonomists for standard genome sequencing and annotation.</title>
        <authorList>
            <consortium name="The Broad Institute Genomics Platform"/>
            <consortium name="The Broad Institute Genome Sequencing Center for Infectious Disease"/>
            <person name="Wu L."/>
            <person name="Ma J."/>
        </authorList>
    </citation>
    <scope>NUCLEOTIDE SEQUENCE [LARGE SCALE GENOMIC DNA]</scope>
    <source>
        <strain evidence="4">JCM 14162</strain>
    </source>
</reference>
<comment type="caution">
    <text evidence="3">The sequence shown here is derived from an EMBL/GenBank/DDBJ whole genome shotgun (WGS) entry which is preliminary data.</text>
</comment>
<dbReference type="RefSeq" id="WP_229955997.1">
    <property type="nucleotide sequence ID" value="NZ_BAAAEM010000002.1"/>
</dbReference>
<dbReference type="Pfam" id="PF13439">
    <property type="entry name" value="Glyco_transf_4"/>
    <property type="match status" value="1"/>
</dbReference>
<proteinExistence type="predicted"/>
<evidence type="ECO:0000259" key="1">
    <source>
        <dbReference type="Pfam" id="PF00534"/>
    </source>
</evidence>
<dbReference type="Pfam" id="PF00534">
    <property type="entry name" value="Glycos_transf_1"/>
    <property type="match status" value="1"/>
</dbReference>
<evidence type="ECO:0000259" key="2">
    <source>
        <dbReference type="Pfam" id="PF13439"/>
    </source>
</evidence>
<keyword evidence="4" id="KW-1185">Reference proteome</keyword>
<dbReference type="PANTHER" id="PTHR12526">
    <property type="entry name" value="GLYCOSYLTRANSFERASE"/>
    <property type="match status" value="1"/>
</dbReference>
<name>A0ABP3K9L2_9SPHN</name>
<dbReference type="PANTHER" id="PTHR12526:SF630">
    <property type="entry name" value="GLYCOSYLTRANSFERASE"/>
    <property type="match status" value="1"/>
</dbReference>
<protein>
    <submittedName>
        <fullName evidence="3">Glycosyltransferase family 4 protein</fullName>
    </submittedName>
</protein>
<accession>A0ABP3K9L2</accession>
<dbReference type="Proteomes" id="UP001500713">
    <property type="component" value="Unassembled WGS sequence"/>
</dbReference>
<evidence type="ECO:0000313" key="3">
    <source>
        <dbReference type="EMBL" id="GAA0474369.1"/>
    </source>
</evidence>
<gene>
    <name evidence="3" type="ORF">GCM10009096_14830</name>
</gene>
<organism evidence="3 4">
    <name type="scientific">Parasphingorhabdus litoris</name>
    <dbReference type="NCBI Taxonomy" id="394733"/>
    <lineage>
        <taxon>Bacteria</taxon>
        <taxon>Pseudomonadati</taxon>
        <taxon>Pseudomonadota</taxon>
        <taxon>Alphaproteobacteria</taxon>
        <taxon>Sphingomonadales</taxon>
        <taxon>Sphingomonadaceae</taxon>
        <taxon>Parasphingorhabdus</taxon>
    </lineage>
</organism>